<organism evidence="1 2">
    <name type="scientific">Fodinicola feengrottensis</name>
    <dbReference type="NCBI Taxonomy" id="435914"/>
    <lineage>
        <taxon>Bacteria</taxon>
        <taxon>Bacillati</taxon>
        <taxon>Actinomycetota</taxon>
        <taxon>Actinomycetes</taxon>
        <taxon>Mycobacteriales</taxon>
        <taxon>Fodinicola</taxon>
    </lineage>
</organism>
<proteinExistence type="predicted"/>
<name>A0ABN2GHC0_9ACTN</name>
<accession>A0ABN2GHC0</accession>
<gene>
    <name evidence="1" type="ORF">GCM10009765_20910</name>
</gene>
<evidence type="ECO:0008006" key="3">
    <source>
        <dbReference type="Google" id="ProtNLM"/>
    </source>
</evidence>
<dbReference type="Gene3D" id="3.40.50.150">
    <property type="entry name" value="Vaccinia Virus protein VP39"/>
    <property type="match status" value="1"/>
</dbReference>
<evidence type="ECO:0000313" key="1">
    <source>
        <dbReference type="EMBL" id="GAA1671297.1"/>
    </source>
</evidence>
<comment type="caution">
    <text evidence="1">The sequence shown here is derived from an EMBL/GenBank/DDBJ whole genome shotgun (WGS) entry which is preliminary data.</text>
</comment>
<reference evidence="1 2" key="1">
    <citation type="journal article" date="2019" name="Int. J. Syst. Evol. Microbiol.">
        <title>The Global Catalogue of Microorganisms (GCM) 10K type strain sequencing project: providing services to taxonomists for standard genome sequencing and annotation.</title>
        <authorList>
            <consortium name="The Broad Institute Genomics Platform"/>
            <consortium name="The Broad Institute Genome Sequencing Center for Infectious Disease"/>
            <person name="Wu L."/>
            <person name="Ma J."/>
        </authorList>
    </citation>
    <scope>NUCLEOTIDE SEQUENCE [LARGE SCALE GENOMIC DNA]</scope>
    <source>
        <strain evidence="1 2">JCM 14718</strain>
    </source>
</reference>
<dbReference type="SUPFAM" id="SSF53335">
    <property type="entry name" value="S-adenosyl-L-methionine-dependent methyltransferases"/>
    <property type="match status" value="1"/>
</dbReference>
<dbReference type="InterPro" id="IPR029063">
    <property type="entry name" value="SAM-dependent_MTases_sf"/>
</dbReference>
<evidence type="ECO:0000313" key="2">
    <source>
        <dbReference type="Proteomes" id="UP001500618"/>
    </source>
</evidence>
<sequence length="211" mass="22546">MTGTKDWTDWHRSYADPDSALSQRLRVVRGFLQDWLDERPERPLTVVSACAGQADDLLGVLSQRADASGVRVTLIEYDQRNVDIAAAGAERAGLSVAALCADAGELASYAGAVPADLVLMAGVFGNISDADVRGTIAALPQLCAADATVIWTRTRRDPDLTPQIREWFAAAGFAERAFTAPEEVLFAVGVNQFAGVPQPLPAAGTLFRFLN</sequence>
<dbReference type="EMBL" id="BAAANY010000008">
    <property type="protein sequence ID" value="GAA1671297.1"/>
    <property type="molecule type" value="Genomic_DNA"/>
</dbReference>
<protein>
    <recommendedName>
        <fullName evidence="3">SAM-dependent methyltransferase</fullName>
    </recommendedName>
</protein>
<dbReference type="Proteomes" id="UP001500618">
    <property type="component" value="Unassembled WGS sequence"/>
</dbReference>
<keyword evidence="2" id="KW-1185">Reference proteome</keyword>
<dbReference type="RefSeq" id="WP_344309326.1">
    <property type="nucleotide sequence ID" value="NZ_BAAANY010000008.1"/>
</dbReference>